<dbReference type="Proteomes" id="UP000557204">
    <property type="component" value="Unassembled WGS sequence"/>
</dbReference>
<evidence type="ECO:0000256" key="1">
    <source>
        <dbReference type="ARBA" id="ARBA00022801"/>
    </source>
</evidence>
<dbReference type="Gene3D" id="3.30.565.10">
    <property type="entry name" value="Histidine kinase-like ATPase, C-terminal domain"/>
    <property type="match status" value="1"/>
</dbReference>
<sequence>MPETQVLGSLTQGAPGDSPADEVFDRIVRIARRTLDVQAASFIVLGGDDVQYLPGAVGLPEEVQRSRVYRLERPATRIVAETRTPLIVPDVADEPLVAGRGMITEMGVRALAGYPVEDSRGEVVGALWALSEHRRDWTDADLATLSDLAASCTGELRLRAERERARRAEQVAFRAHQRAQFLLGLSERFAGVTTIEEIEETIAQVVGAGMGARWCSLALVDADRRHLRYVTVGHQEPGFPDQMRNLRLDAPRPDVAAVREQRTRFYRDHQEMIAAYPAMAGLGLTSTGARSFLPIIADDDVVGVVVCVWADERDHDAATAALETTVTRYVAMALERVALLEARRRVATTLQESLLTDPPAVAHLDIATTYAPAARTDQVGGDWYDAVVHEDGAAVLSIGDVAGHDVNAAAQMGQLRSMLRVLAWSHDESPAALLSRLDRADSQLGLHAMATAVVVRLDHDAEPRGDTGPDGTPERGYTLTWSDAGHPPPLVLRRDGSVEELEARPDMLLGVDPGVRRRDHVDRLLPGDTLVLYTDGLVERRGVPLGDRMAELKKALADVHGEATAALPRALVRRLVGRAQRDDVAVLVARARVPAPSGPPSAAGPATAERKVAHEDLSDLGPARRWVDDVLESCSVDAEQRRTAMLLSSEILTNALEHGRGPIVVTVEVDATRLRVAVRDGCTRRPVLQAPTPQDLSGRGVQFMERLASRWGVEQHLPDAAVGRHGAQGEGKTVWFEIDRSARPLTGVVPVVRRQSPSTSSVPLVERVLPWTRDEARRRRT</sequence>
<dbReference type="InterPro" id="IPR052016">
    <property type="entry name" value="Bact_Sigma-Reg"/>
</dbReference>
<dbReference type="EMBL" id="JABFAJ010000007">
    <property type="protein sequence ID" value="NNU26677.1"/>
    <property type="molecule type" value="Genomic_DNA"/>
</dbReference>
<dbReference type="PANTHER" id="PTHR43156:SF2">
    <property type="entry name" value="STAGE II SPORULATION PROTEIN E"/>
    <property type="match status" value="1"/>
</dbReference>
<reference evidence="4 5" key="1">
    <citation type="submission" date="2020-05" db="EMBL/GenBank/DDBJ databases">
        <title>Genome sequence of Isoptericola sp. JC619 isolated from Chilika lagoon, India.</title>
        <authorList>
            <person name="Kumar D."/>
            <person name="Appam K."/>
            <person name="Gandham S."/>
            <person name="Uppada J."/>
            <person name="Sasikala C."/>
            <person name="Venkata Ramana C."/>
        </authorList>
    </citation>
    <scope>NUCLEOTIDE SEQUENCE [LARGE SCALE GENOMIC DNA]</scope>
    <source>
        <strain evidence="4 5">JC619</strain>
    </source>
</reference>
<feature type="domain" description="PPM-type phosphatase" evidence="3">
    <location>
        <begin position="361"/>
        <end position="591"/>
    </location>
</feature>
<dbReference type="Pfam" id="PF13581">
    <property type="entry name" value="HATPase_c_2"/>
    <property type="match status" value="1"/>
</dbReference>
<keyword evidence="1" id="KW-0378">Hydrolase</keyword>
<evidence type="ECO:0000313" key="5">
    <source>
        <dbReference type="Proteomes" id="UP000557204"/>
    </source>
</evidence>
<dbReference type="Gene3D" id="3.30.450.40">
    <property type="match status" value="2"/>
</dbReference>
<feature type="domain" description="GAF" evidence="2">
    <location>
        <begin position="194"/>
        <end position="344"/>
    </location>
</feature>
<dbReference type="AlphaFoldDB" id="A0A849K692"/>
<dbReference type="InterPro" id="IPR029016">
    <property type="entry name" value="GAF-like_dom_sf"/>
</dbReference>
<dbReference type="PANTHER" id="PTHR43156">
    <property type="entry name" value="STAGE II SPORULATION PROTEIN E-RELATED"/>
    <property type="match status" value="1"/>
</dbReference>
<name>A0A849K692_9MICO</name>
<gene>
    <name evidence="4" type="ORF">HLI28_03860</name>
</gene>
<dbReference type="InterPro" id="IPR003018">
    <property type="entry name" value="GAF"/>
</dbReference>
<dbReference type="InterPro" id="IPR036890">
    <property type="entry name" value="HATPase_C_sf"/>
</dbReference>
<comment type="caution">
    <text evidence="4">The sequence shown here is derived from an EMBL/GenBank/DDBJ whole genome shotgun (WGS) entry which is preliminary data.</text>
</comment>
<dbReference type="CDD" id="cd16936">
    <property type="entry name" value="HATPase_RsbW-like"/>
    <property type="match status" value="1"/>
</dbReference>
<dbReference type="SUPFAM" id="SSF55781">
    <property type="entry name" value="GAF domain-like"/>
    <property type="match status" value="2"/>
</dbReference>
<dbReference type="SUPFAM" id="SSF81606">
    <property type="entry name" value="PP2C-like"/>
    <property type="match status" value="1"/>
</dbReference>
<dbReference type="SMART" id="SM00331">
    <property type="entry name" value="PP2C_SIG"/>
    <property type="match status" value="1"/>
</dbReference>
<dbReference type="InterPro" id="IPR003594">
    <property type="entry name" value="HATPase_dom"/>
</dbReference>
<dbReference type="InterPro" id="IPR001932">
    <property type="entry name" value="PPM-type_phosphatase-like_dom"/>
</dbReference>
<dbReference type="GO" id="GO:0016791">
    <property type="term" value="F:phosphatase activity"/>
    <property type="evidence" value="ECO:0007669"/>
    <property type="project" value="TreeGrafter"/>
</dbReference>
<keyword evidence="5" id="KW-1185">Reference proteome</keyword>
<proteinExistence type="predicted"/>
<dbReference type="Gene3D" id="3.60.40.10">
    <property type="entry name" value="PPM-type phosphatase domain"/>
    <property type="match status" value="1"/>
</dbReference>
<dbReference type="Pfam" id="PF07228">
    <property type="entry name" value="SpoIIE"/>
    <property type="match status" value="1"/>
</dbReference>
<dbReference type="InterPro" id="IPR036457">
    <property type="entry name" value="PPM-type-like_dom_sf"/>
</dbReference>
<accession>A0A849K692</accession>
<evidence type="ECO:0000259" key="3">
    <source>
        <dbReference type="SMART" id="SM00331"/>
    </source>
</evidence>
<evidence type="ECO:0000313" key="4">
    <source>
        <dbReference type="EMBL" id="NNU26677.1"/>
    </source>
</evidence>
<organism evidence="4 5">
    <name type="scientific">Isoptericola sediminis</name>
    <dbReference type="NCBI Taxonomy" id="2733572"/>
    <lineage>
        <taxon>Bacteria</taxon>
        <taxon>Bacillati</taxon>
        <taxon>Actinomycetota</taxon>
        <taxon>Actinomycetes</taxon>
        <taxon>Micrococcales</taxon>
        <taxon>Promicromonosporaceae</taxon>
        <taxon>Isoptericola</taxon>
    </lineage>
</organism>
<dbReference type="RefSeq" id="WP_171246193.1">
    <property type="nucleotide sequence ID" value="NZ_JABFAJ010000007.1"/>
</dbReference>
<protein>
    <submittedName>
        <fullName evidence="4">SpoIIE family protein phosphatase</fullName>
    </submittedName>
</protein>
<feature type="domain" description="GAF" evidence="2">
    <location>
        <begin position="19"/>
        <end position="166"/>
    </location>
</feature>
<evidence type="ECO:0000259" key="2">
    <source>
        <dbReference type="SMART" id="SM00065"/>
    </source>
</evidence>
<dbReference type="SUPFAM" id="SSF55874">
    <property type="entry name" value="ATPase domain of HSP90 chaperone/DNA topoisomerase II/histidine kinase"/>
    <property type="match status" value="1"/>
</dbReference>
<dbReference type="SMART" id="SM00065">
    <property type="entry name" value="GAF"/>
    <property type="match status" value="2"/>
</dbReference>
<dbReference type="Pfam" id="PF01590">
    <property type="entry name" value="GAF"/>
    <property type="match status" value="2"/>
</dbReference>